<reference evidence="9 10" key="1">
    <citation type="submission" date="2019-02" db="EMBL/GenBank/DDBJ databases">
        <title>Isolation and identification of novel species under the genus Muribaculum.</title>
        <authorList>
            <person name="Miyake S."/>
            <person name="Ding Y."/>
            <person name="Low A."/>
            <person name="Soh M."/>
            <person name="Seedorf H."/>
        </authorList>
    </citation>
    <scope>NUCLEOTIDE SEQUENCE [LARGE SCALE GENOMIC DNA]</scope>
    <source>
        <strain evidence="9 10">TLL-A4</strain>
    </source>
</reference>
<comment type="similarity">
    <text evidence="2">Belongs to the glycosyl hydrolase 3 family.</text>
</comment>
<dbReference type="AlphaFoldDB" id="A0A4P7VPF1"/>
<dbReference type="InterPro" id="IPR036962">
    <property type="entry name" value="Glyco_hydro_3_N_sf"/>
</dbReference>
<sequence>MDEIMKRVLIIMSLLVATAFHVGAVQPKLLSHSKGGDCDAWVDSVFSSLTMEQRVGQLVVPVVDPTHIATAKQVIYRYVKTEGVGGLLFSKGSIDQYATLIDYAQSIAKVPLMITLDGEWGLSMRVPGTTRFPYNMGLGAIADENLLYDYGREVARQCKLMGITVNFAPVLDVNSNPDNPVIGYRSFGEDADRVARLGIAYSRGLEDGGVMSVSKHFPGHGDTSVDSHKSMPTIDHSVEVMRDVDLMPFRRYIDDGLSGVMVGHLNVPSLDSTGVPASMSHRIITDLLKKDMGFRGMVFTDALAMKGAIVGENNCVAALMAGADVLLSPSSVKGDIAAVLAAVKSGKISENSINERCRKMLEYKYALGLSTGHKAVSSASLKGKLNSPEADAVNRKLVSAMITCVSNDNDLLPVRDIDRKSIAVVNIGEGKGNTFTRYCGKYADVDAYGTIGAFTATQIASIEKHDIVIAAVYNDKSTSVNALKQLKGCSGLVTVFFMNPYKMSKFAPLDSKALLLVGENGELAQEYGAQAVFGGIRVNGSLPVNVKGIAPLGACVGLVKTRLGYTSPTAIGFDSSLDKRVDSLVNVGLRTGAFPGCQVLVAKDGNVVIDRSYGYVDAAKTRRVNDSTMYDIASVSKVAGTLPGLMLAYDEGLYKLDDPVSKYVEGLKSGDKSDITIRQMLLHESGLPASLSIPGIVMDTATYKGRLIAYRQRGANTIKISRGVYGNNTARMRKDITSASESKDFPMKIGQGVYVGAATRDTLMQRIFDSKLRQSKNYLYSDLNFALLMAMEEKLTGEKHDEFVEKRVYGPIGATRTCYVPLAKNHKASEIAPTEKDNFLRRQTVHGYVHDELAAFSGGVQGNAGLFSTANDLGKLCQMWLNDGNYGGRQIMSPSTVKMFTTTKSKKSRRWLGFDGPDTENEAKTPTAPDASASTYGHIGFTGTCFWVDPDNGLIYVFLCNRVNPSRDNSAFTRLNIRPAIMSAVYDAMK</sequence>
<feature type="domain" description="Beta-lactamase-related" evidence="7">
    <location>
        <begin position="582"/>
        <end position="969"/>
    </location>
</feature>
<protein>
    <recommendedName>
        <fullName evidence="3">beta-N-acetylhexosaminidase</fullName>
        <ecNumber evidence="3">3.2.1.52</ecNumber>
    </recommendedName>
</protein>
<dbReference type="EMBL" id="CP039393">
    <property type="protein sequence ID" value="QCD35538.1"/>
    <property type="molecule type" value="Genomic_DNA"/>
</dbReference>
<dbReference type="Proteomes" id="UP000297031">
    <property type="component" value="Chromosome"/>
</dbReference>
<feature type="region of interest" description="Disordered" evidence="6">
    <location>
        <begin position="911"/>
        <end position="930"/>
    </location>
</feature>
<dbReference type="PRINTS" id="PR00133">
    <property type="entry name" value="GLHYDRLASE3"/>
</dbReference>
<dbReference type="SUPFAM" id="SSF51445">
    <property type="entry name" value="(Trans)glycosidases"/>
    <property type="match status" value="1"/>
</dbReference>
<dbReference type="InterPro" id="IPR019800">
    <property type="entry name" value="Glyco_hydro_3_AS"/>
</dbReference>
<dbReference type="PANTHER" id="PTHR30480:SF13">
    <property type="entry name" value="BETA-HEXOSAMINIDASE"/>
    <property type="match status" value="1"/>
</dbReference>
<evidence type="ECO:0000259" key="7">
    <source>
        <dbReference type="Pfam" id="PF00144"/>
    </source>
</evidence>
<dbReference type="Pfam" id="PF00933">
    <property type="entry name" value="Glyco_hydro_3"/>
    <property type="match status" value="1"/>
</dbReference>
<dbReference type="GO" id="GO:0005975">
    <property type="term" value="P:carbohydrate metabolic process"/>
    <property type="evidence" value="ECO:0007669"/>
    <property type="project" value="InterPro"/>
</dbReference>
<dbReference type="SUPFAM" id="SSF56601">
    <property type="entry name" value="beta-lactamase/transpeptidase-like"/>
    <property type="match status" value="1"/>
</dbReference>
<dbReference type="Pfam" id="PF00144">
    <property type="entry name" value="Beta-lactamase"/>
    <property type="match status" value="1"/>
</dbReference>
<keyword evidence="4" id="KW-0378">Hydrolase</keyword>
<feature type="domain" description="Glycoside hydrolase family 3 N-terminal" evidence="8">
    <location>
        <begin position="50"/>
        <end position="361"/>
    </location>
</feature>
<dbReference type="Gene3D" id="3.20.20.300">
    <property type="entry name" value="Glycoside hydrolase, family 3, N-terminal domain"/>
    <property type="match status" value="1"/>
</dbReference>
<organism evidence="9 10">
    <name type="scientific">Muribaculum gordoncarteri</name>
    <dbReference type="NCBI Taxonomy" id="2530390"/>
    <lineage>
        <taxon>Bacteria</taxon>
        <taxon>Pseudomonadati</taxon>
        <taxon>Bacteroidota</taxon>
        <taxon>Bacteroidia</taxon>
        <taxon>Bacteroidales</taxon>
        <taxon>Muribaculaceae</taxon>
        <taxon>Muribaculum</taxon>
    </lineage>
</organism>
<evidence type="ECO:0000256" key="6">
    <source>
        <dbReference type="SAM" id="MobiDB-lite"/>
    </source>
</evidence>
<dbReference type="EC" id="3.2.1.52" evidence="3"/>
<dbReference type="InterPro" id="IPR050226">
    <property type="entry name" value="NagZ_Beta-hexosaminidase"/>
</dbReference>
<dbReference type="GO" id="GO:0004563">
    <property type="term" value="F:beta-N-acetylhexosaminidase activity"/>
    <property type="evidence" value="ECO:0007669"/>
    <property type="project" value="UniProtKB-EC"/>
</dbReference>
<evidence type="ECO:0000256" key="5">
    <source>
        <dbReference type="ARBA" id="ARBA00023295"/>
    </source>
</evidence>
<evidence type="ECO:0000313" key="9">
    <source>
        <dbReference type="EMBL" id="QCD35538.1"/>
    </source>
</evidence>
<dbReference type="Gene3D" id="3.40.710.10">
    <property type="entry name" value="DD-peptidase/beta-lactamase superfamily"/>
    <property type="match status" value="1"/>
</dbReference>
<dbReference type="PROSITE" id="PS00775">
    <property type="entry name" value="GLYCOSYL_HYDROL_F3"/>
    <property type="match status" value="1"/>
</dbReference>
<dbReference type="InterPro" id="IPR036881">
    <property type="entry name" value="Glyco_hydro_3_C_sf"/>
</dbReference>
<dbReference type="KEGG" id="mgod:E7746_06330"/>
<keyword evidence="10" id="KW-1185">Reference proteome</keyword>
<evidence type="ECO:0000256" key="4">
    <source>
        <dbReference type="ARBA" id="ARBA00022801"/>
    </source>
</evidence>
<evidence type="ECO:0000259" key="8">
    <source>
        <dbReference type="Pfam" id="PF00933"/>
    </source>
</evidence>
<accession>A0A4P7VPF1</accession>
<keyword evidence="5" id="KW-0326">Glycosidase</keyword>
<dbReference type="InterPro" id="IPR001466">
    <property type="entry name" value="Beta-lactam-related"/>
</dbReference>
<evidence type="ECO:0000256" key="3">
    <source>
        <dbReference type="ARBA" id="ARBA00012663"/>
    </source>
</evidence>
<dbReference type="InterPro" id="IPR012338">
    <property type="entry name" value="Beta-lactam/transpept-like"/>
</dbReference>
<gene>
    <name evidence="9" type="ORF">E7746_06330</name>
</gene>
<dbReference type="InterPro" id="IPR017853">
    <property type="entry name" value="GH"/>
</dbReference>
<evidence type="ECO:0000256" key="2">
    <source>
        <dbReference type="ARBA" id="ARBA00005336"/>
    </source>
</evidence>
<name>A0A4P7VPF1_9BACT</name>
<proteinExistence type="inferred from homology"/>
<dbReference type="GO" id="GO:0009254">
    <property type="term" value="P:peptidoglycan turnover"/>
    <property type="evidence" value="ECO:0007669"/>
    <property type="project" value="TreeGrafter"/>
</dbReference>
<evidence type="ECO:0000256" key="1">
    <source>
        <dbReference type="ARBA" id="ARBA00001231"/>
    </source>
</evidence>
<comment type="catalytic activity">
    <reaction evidence="1">
        <text>Hydrolysis of terminal non-reducing N-acetyl-D-hexosamine residues in N-acetyl-beta-D-hexosaminides.</text>
        <dbReference type="EC" id="3.2.1.52"/>
    </reaction>
</comment>
<dbReference type="Gene3D" id="3.40.50.1700">
    <property type="entry name" value="Glycoside hydrolase family 3 C-terminal domain"/>
    <property type="match status" value="1"/>
</dbReference>
<dbReference type="PANTHER" id="PTHR30480">
    <property type="entry name" value="BETA-HEXOSAMINIDASE-RELATED"/>
    <property type="match status" value="1"/>
</dbReference>
<dbReference type="InterPro" id="IPR001764">
    <property type="entry name" value="Glyco_hydro_3_N"/>
</dbReference>
<dbReference type="OrthoDB" id="9805821at2"/>
<evidence type="ECO:0000313" key="10">
    <source>
        <dbReference type="Proteomes" id="UP000297031"/>
    </source>
</evidence>